<keyword evidence="5" id="KW-1185">Reference proteome</keyword>
<evidence type="ECO:0000259" key="3">
    <source>
        <dbReference type="Pfam" id="PF15739"/>
    </source>
</evidence>
<name>A0A6B0RXI3_9CETA</name>
<feature type="region of interest" description="Disordered" evidence="2">
    <location>
        <begin position="212"/>
        <end position="245"/>
    </location>
</feature>
<protein>
    <recommendedName>
        <fullName evidence="3">Translin-associated factor X-interacting protein 1 N-terminal domain-containing protein</fullName>
    </recommendedName>
</protein>
<evidence type="ECO:0000256" key="2">
    <source>
        <dbReference type="SAM" id="MobiDB-lite"/>
    </source>
</evidence>
<dbReference type="InterPro" id="IPR032755">
    <property type="entry name" value="TSNAXIP1_N"/>
</dbReference>
<keyword evidence="1" id="KW-0175">Coiled coil</keyword>
<gene>
    <name evidence="4" type="ORF">E5288_WYG005678</name>
</gene>
<feature type="domain" description="Translin-associated factor X-interacting protein 1 N-terminal" evidence="3">
    <location>
        <begin position="323"/>
        <end position="369"/>
    </location>
</feature>
<dbReference type="EMBL" id="VBQZ03000084">
    <property type="protein sequence ID" value="MXQ92576.1"/>
    <property type="molecule type" value="Genomic_DNA"/>
</dbReference>
<reference evidence="4" key="1">
    <citation type="submission" date="2019-10" db="EMBL/GenBank/DDBJ databases">
        <title>The sequence and de novo assembly of the wild yak genome.</title>
        <authorList>
            <person name="Liu Y."/>
        </authorList>
    </citation>
    <scope>NUCLEOTIDE SEQUENCE [LARGE SCALE GENOMIC DNA]</scope>
    <source>
        <strain evidence="4">WY2019</strain>
    </source>
</reference>
<dbReference type="PANTHER" id="PTHR34916">
    <property type="entry name" value="GI:13385330"/>
    <property type="match status" value="1"/>
</dbReference>
<accession>A0A6B0RXI3</accession>
<dbReference type="AlphaFoldDB" id="A0A6B0RXI3"/>
<evidence type="ECO:0000313" key="4">
    <source>
        <dbReference type="EMBL" id="MXQ92576.1"/>
    </source>
</evidence>
<organism evidence="4 5">
    <name type="scientific">Bos mutus</name>
    <name type="common">wild yak</name>
    <dbReference type="NCBI Taxonomy" id="72004"/>
    <lineage>
        <taxon>Eukaryota</taxon>
        <taxon>Metazoa</taxon>
        <taxon>Chordata</taxon>
        <taxon>Craniata</taxon>
        <taxon>Vertebrata</taxon>
        <taxon>Euteleostomi</taxon>
        <taxon>Mammalia</taxon>
        <taxon>Eutheria</taxon>
        <taxon>Laurasiatheria</taxon>
        <taxon>Artiodactyla</taxon>
        <taxon>Ruminantia</taxon>
        <taxon>Pecora</taxon>
        <taxon>Bovidae</taxon>
        <taxon>Bovinae</taxon>
        <taxon>Bos</taxon>
    </lineage>
</organism>
<evidence type="ECO:0000256" key="1">
    <source>
        <dbReference type="ARBA" id="ARBA00023054"/>
    </source>
</evidence>
<proteinExistence type="predicted"/>
<evidence type="ECO:0000313" key="5">
    <source>
        <dbReference type="Proteomes" id="UP000322234"/>
    </source>
</evidence>
<dbReference type="PANTHER" id="PTHR34916:SF1">
    <property type="entry name" value="GI:13385330"/>
    <property type="match status" value="1"/>
</dbReference>
<dbReference type="Proteomes" id="UP000322234">
    <property type="component" value="Unassembled WGS sequence"/>
</dbReference>
<dbReference type="Pfam" id="PF15739">
    <property type="entry name" value="TSNAXIP1_N"/>
    <property type="match status" value="1"/>
</dbReference>
<comment type="caution">
    <text evidence="4">The sequence shown here is derived from an EMBL/GenBank/DDBJ whole genome shotgun (WGS) entry which is preliminary data.</text>
</comment>
<sequence>MVFQKLCARSREARGHSCVRAHLCPFCSTQGQTSTENPVSAELLLYQFGQMVVIEKCFDEFLIKVVFYIGPKFPVQYKFGNQLATPSLSSCRWKVAMAEDMEPEFYLRWKHCETPGVKTLCNLRTLLNQLQKNHRDDVHMYTSGHLNPNKLYRPPETILYHWPNANRPRESKVFGPERLSDKVKKMKDALAHFTINTAVGPSDAENTPLFRYLNPPSQASHASQEDVSPKAGLREVGSPARPKREELRLPDMKVLKYKEVRSSRECVMSPPGRDEFQYVSSHLAAITKADSYRKFLSFQKQVLAKQDLLMRDFTGSQAARCHEKKLEQELQKICVCDPEEFNRLQVFGEVFEDICKSSLVFGDILKEIKSLLTQVQSLQKGKVKTADVERAREELRVLVTAIRAALDHNDRLTVGICHGLLHMAPECQLSKSKVKLSSLHLPVLGSFNEWHLQTHGGLSRGTSGGVFTLCPSATTRLVCSDFLLLPWPSVPPPYRANSPFRKASALPLCLLPTPPTHLTPVRLPALTLVPCLQQKSPEKKVVKEENLTLIEKVEKKRCEVLHKWDEIQALERLIKTSFVHTGILQITESKIKSLETETIKLETANKILMKKIQLNVSIRTDHFSNPPLITKNYHEFMNAMARLMTSHDSLPQCMVTICCLMGRSATLTTHVHLSALYLALISMLCLMLEVVMHLDAIGNITDVAHDQYRAVVCDQVVFNSW</sequence>